<reference evidence="3" key="1">
    <citation type="journal article" date="2019" name="Int. J. Syst. Evol. Microbiol.">
        <title>The Global Catalogue of Microorganisms (GCM) 10K type strain sequencing project: providing services to taxonomists for standard genome sequencing and annotation.</title>
        <authorList>
            <consortium name="The Broad Institute Genomics Platform"/>
            <consortium name="The Broad Institute Genome Sequencing Center for Infectious Disease"/>
            <person name="Wu L."/>
            <person name="Ma J."/>
        </authorList>
    </citation>
    <scope>NUCLEOTIDE SEQUENCE [LARGE SCALE GENOMIC DNA]</scope>
    <source>
        <strain evidence="3">CCUG 61889</strain>
    </source>
</reference>
<dbReference type="Proteomes" id="UP001595752">
    <property type="component" value="Unassembled WGS sequence"/>
</dbReference>
<proteinExistence type="predicted"/>
<accession>A0ABV8B6Q2</accession>
<keyword evidence="3" id="KW-1185">Reference proteome</keyword>
<evidence type="ECO:0000256" key="1">
    <source>
        <dbReference type="SAM" id="MobiDB-lite"/>
    </source>
</evidence>
<dbReference type="EMBL" id="JBHRZT010000072">
    <property type="protein sequence ID" value="MFC3885560.1"/>
    <property type="molecule type" value="Genomic_DNA"/>
</dbReference>
<feature type="region of interest" description="Disordered" evidence="1">
    <location>
        <begin position="45"/>
        <end position="67"/>
    </location>
</feature>
<evidence type="ECO:0000313" key="3">
    <source>
        <dbReference type="Proteomes" id="UP001595752"/>
    </source>
</evidence>
<sequence>MGNQNDIHGILSQLEEKGAVEVYNESPDQQPPEWLGIAVEEQKKDMDEAKLNEDEDIEGQSPAELNY</sequence>
<organism evidence="2 3">
    <name type="scientific">Bacillus songklensis</name>
    <dbReference type="NCBI Taxonomy" id="1069116"/>
    <lineage>
        <taxon>Bacteria</taxon>
        <taxon>Bacillati</taxon>
        <taxon>Bacillota</taxon>
        <taxon>Bacilli</taxon>
        <taxon>Bacillales</taxon>
        <taxon>Bacillaceae</taxon>
        <taxon>Bacillus</taxon>
    </lineage>
</organism>
<evidence type="ECO:0000313" key="2">
    <source>
        <dbReference type="EMBL" id="MFC3885560.1"/>
    </source>
</evidence>
<comment type="caution">
    <text evidence="2">The sequence shown here is derived from an EMBL/GenBank/DDBJ whole genome shotgun (WGS) entry which is preliminary data.</text>
</comment>
<gene>
    <name evidence="2" type="ORF">ACFOU2_19630</name>
</gene>
<name>A0ABV8B6Q2_9BACI</name>
<dbReference type="RefSeq" id="WP_377917972.1">
    <property type="nucleotide sequence ID" value="NZ_JBHRZT010000072.1"/>
</dbReference>
<protein>
    <submittedName>
        <fullName evidence="2">Uncharacterized protein</fullName>
    </submittedName>
</protein>